<evidence type="ECO:0000259" key="5">
    <source>
        <dbReference type="PROSITE" id="PS50977"/>
    </source>
</evidence>
<dbReference type="InterPro" id="IPR023772">
    <property type="entry name" value="DNA-bd_HTH_TetR-type_CS"/>
</dbReference>
<reference evidence="6 7" key="1">
    <citation type="journal article" date="2017" name="Front. Microbiol.">
        <title>Comparative Genomic Analysis of the Class Epsilonproteobacteria and Proposed Reclassification to Epsilonbacteraeota (phyl. nov.).</title>
        <authorList>
            <person name="Waite D.W."/>
            <person name="Vanwonterghem I."/>
            <person name="Rinke C."/>
            <person name="Parks D.H."/>
            <person name="Zhang Y."/>
            <person name="Takai K."/>
            <person name="Sievert S.M."/>
            <person name="Simon J."/>
            <person name="Campbell B.J."/>
            <person name="Hanson T.E."/>
            <person name="Woyke T."/>
            <person name="Klotz M.G."/>
            <person name="Hugenholtz P."/>
        </authorList>
    </citation>
    <scope>NUCLEOTIDE SEQUENCE [LARGE SCALE GENOMIC DNA]</scope>
    <source>
        <strain evidence="6">UBA12443</strain>
    </source>
</reference>
<dbReference type="InterPro" id="IPR011075">
    <property type="entry name" value="TetR_C"/>
</dbReference>
<dbReference type="RefSeq" id="WP_303662716.1">
    <property type="nucleotide sequence ID" value="NZ_DLUI01000002.1"/>
</dbReference>
<feature type="domain" description="HTH tetR-type" evidence="5">
    <location>
        <begin position="2"/>
        <end position="62"/>
    </location>
</feature>
<dbReference type="PRINTS" id="PR00455">
    <property type="entry name" value="HTHTETR"/>
</dbReference>
<dbReference type="SUPFAM" id="SSF46689">
    <property type="entry name" value="Homeodomain-like"/>
    <property type="match status" value="1"/>
</dbReference>
<dbReference type="GO" id="GO:0003677">
    <property type="term" value="F:DNA binding"/>
    <property type="evidence" value="ECO:0007669"/>
    <property type="project" value="UniProtKB-UniRule"/>
</dbReference>
<dbReference type="InterPro" id="IPR036271">
    <property type="entry name" value="Tet_transcr_reg_TetR-rel_C_sf"/>
</dbReference>
<evidence type="ECO:0000256" key="2">
    <source>
        <dbReference type="ARBA" id="ARBA00023125"/>
    </source>
</evidence>
<dbReference type="InterPro" id="IPR009057">
    <property type="entry name" value="Homeodomain-like_sf"/>
</dbReference>
<keyword evidence="3" id="KW-0804">Transcription</keyword>
<evidence type="ECO:0000313" key="6">
    <source>
        <dbReference type="EMBL" id="DAB39566.1"/>
    </source>
</evidence>
<evidence type="ECO:0000313" key="7">
    <source>
        <dbReference type="Proteomes" id="UP000228859"/>
    </source>
</evidence>
<name>A0A2D3WML4_9BACT</name>
<dbReference type="EMBL" id="DLUI01000002">
    <property type="protein sequence ID" value="DAB39566.1"/>
    <property type="molecule type" value="Genomic_DNA"/>
</dbReference>
<keyword evidence="2 4" id="KW-0238">DNA-binding</keyword>
<dbReference type="Pfam" id="PF16925">
    <property type="entry name" value="TetR_C_13"/>
    <property type="match status" value="1"/>
</dbReference>
<sequence length="196" mass="22566">MKKTEKLLIDITFDLLYKKGYCATSLMDILKLAKITKGAMYYHFTNKNDLVLASIQHYLEYILQAHWIAPFEECEHPIETLIQQINAYLDMYADAGSFLEIKHGCPLINFVLDMSDKDEAFFTYLQSVYTRWQESVNKALQKAQELKQTKTQFDTNDQALFIISSVEGSIGVAKAHNDLESLKRSFGVLTRYIEGL</sequence>
<dbReference type="InterPro" id="IPR001647">
    <property type="entry name" value="HTH_TetR"/>
</dbReference>
<dbReference type="Proteomes" id="UP000228859">
    <property type="component" value="Unassembled WGS sequence"/>
</dbReference>
<evidence type="ECO:0000256" key="4">
    <source>
        <dbReference type="PROSITE-ProRule" id="PRU00335"/>
    </source>
</evidence>
<dbReference type="Pfam" id="PF00440">
    <property type="entry name" value="TetR_N"/>
    <property type="match status" value="1"/>
</dbReference>
<evidence type="ECO:0000256" key="1">
    <source>
        <dbReference type="ARBA" id="ARBA00023015"/>
    </source>
</evidence>
<keyword evidence="1" id="KW-0805">Transcription regulation</keyword>
<accession>A0A2D3WML4</accession>
<organism evidence="6 7">
    <name type="scientific">Sulfuricurvum kujiense</name>
    <dbReference type="NCBI Taxonomy" id="148813"/>
    <lineage>
        <taxon>Bacteria</taxon>
        <taxon>Pseudomonadati</taxon>
        <taxon>Campylobacterota</taxon>
        <taxon>Epsilonproteobacteria</taxon>
        <taxon>Campylobacterales</taxon>
        <taxon>Sulfurimonadaceae</taxon>
        <taxon>Sulfuricurvum</taxon>
    </lineage>
</organism>
<dbReference type="SUPFAM" id="SSF48498">
    <property type="entry name" value="Tetracyclin repressor-like, C-terminal domain"/>
    <property type="match status" value="1"/>
</dbReference>
<dbReference type="PANTHER" id="PTHR47506:SF3">
    <property type="entry name" value="HTH-TYPE TRANSCRIPTIONAL REGULATOR LMRA"/>
    <property type="match status" value="1"/>
</dbReference>
<dbReference type="PROSITE" id="PS50977">
    <property type="entry name" value="HTH_TETR_2"/>
    <property type="match status" value="1"/>
</dbReference>
<dbReference type="Gene3D" id="1.10.357.10">
    <property type="entry name" value="Tetracycline Repressor, domain 2"/>
    <property type="match status" value="1"/>
</dbReference>
<dbReference type="PANTHER" id="PTHR47506">
    <property type="entry name" value="TRANSCRIPTIONAL REGULATORY PROTEIN"/>
    <property type="match status" value="1"/>
</dbReference>
<dbReference type="PROSITE" id="PS01081">
    <property type="entry name" value="HTH_TETR_1"/>
    <property type="match status" value="1"/>
</dbReference>
<gene>
    <name evidence="6" type="ORF">CFH83_00125</name>
</gene>
<dbReference type="AlphaFoldDB" id="A0A2D3WML4"/>
<proteinExistence type="predicted"/>
<protein>
    <recommendedName>
        <fullName evidence="5">HTH tetR-type domain-containing protein</fullName>
    </recommendedName>
</protein>
<comment type="caution">
    <text evidence="6">The sequence shown here is derived from an EMBL/GenBank/DDBJ whole genome shotgun (WGS) entry which is preliminary data.</text>
</comment>
<feature type="DNA-binding region" description="H-T-H motif" evidence="4">
    <location>
        <begin position="25"/>
        <end position="44"/>
    </location>
</feature>
<evidence type="ECO:0000256" key="3">
    <source>
        <dbReference type="ARBA" id="ARBA00023163"/>
    </source>
</evidence>